<dbReference type="eggNOG" id="ENOG502SCFD">
    <property type="taxonomic scope" value="Eukaryota"/>
</dbReference>
<dbReference type="Pfam" id="PF00017">
    <property type="entry name" value="SH2"/>
    <property type="match status" value="1"/>
</dbReference>
<dbReference type="AlphaFoldDB" id="H9GJJ8"/>
<sequence length="161" mass="18055">QLPEASVALPNDEESGNCSSKQICHCDCPNYCVITPVVFFTQDCGLQNKAWYAGSCDRQTAEAALLQYNKDSAYLVRRSSRHGCSQPFTLAVLYKSHVYNIPIRYIESSHQYSLGKDGRSHEELFDSVSSIIQSYTERPMTLIDGKTSAKEQTCLMFPVKP</sequence>
<name>H9GJJ8_ANOCA</name>
<dbReference type="Gene3D" id="3.30.505.10">
    <property type="entry name" value="SH2 domain"/>
    <property type="match status" value="1"/>
</dbReference>
<organism evidence="4 5">
    <name type="scientific">Anolis carolinensis</name>
    <name type="common">Green anole</name>
    <name type="synonym">American chameleon</name>
    <dbReference type="NCBI Taxonomy" id="28377"/>
    <lineage>
        <taxon>Eukaryota</taxon>
        <taxon>Metazoa</taxon>
        <taxon>Chordata</taxon>
        <taxon>Craniata</taxon>
        <taxon>Vertebrata</taxon>
        <taxon>Euteleostomi</taxon>
        <taxon>Lepidosauria</taxon>
        <taxon>Squamata</taxon>
        <taxon>Bifurcata</taxon>
        <taxon>Unidentata</taxon>
        <taxon>Episquamata</taxon>
        <taxon>Toxicofera</taxon>
        <taxon>Iguania</taxon>
        <taxon>Dactyloidae</taxon>
        <taxon>Anolis</taxon>
    </lineage>
</organism>
<dbReference type="Proteomes" id="UP000001646">
    <property type="component" value="Unplaced"/>
</dbReference>
<dbReference type="SUPFAM" id="SSF55550">
    <property type="entry name" value="SH2 domain"/>
    <property type="match status" value="1"/>
</dbReference>
<dbReference type="InParanoid" id="H9GJJ8"/>
<evidence type="ECO:0000256" key="1">
    <source>
        <dbReference type="ARBA" id="ARBA00022999"/>
    </source>
</evidence>
<dbReference type="Bgee" id="ENSACAG00000013065">
    <property type="expression patterns" value="Expressed in dewlap and 1 other cell type or tissue"/>
</dbReference>
<dbReference type="FunFam" id="3.30.505.10:FF:000016">
    <property type="entry name" value="B-cell linker protein isoform 2"/>
    <property type="match status" value="1"/>
</dbReference>
<reference evidence="4" key="1">
    <citation type="submission" date="2009-12" db="EMBL/GenBank/DDBJ databases">
        <title>The Genome Sequence of Anolis carolinensis (Green Anole Lizard).</title>
        <authorList>
            <consortium name="The Genome Sequencing Platform"/>
            <person name="Di Palma F."/>
            <person name="Alfoldi J."/>
            <person name="Heiman D."/>
            <person name="Young S."/>
            <person name="Grabherr M."/>
            <person name="Johnson J."/>
            <person name="Lander E.S."/>
            <person name="Lindblad-Toh K."/>
        </authorList>
    </citation>
    <scope>NUCLEOTIDE SEQUENCE [LARGE SCALE GENOMIC DNA]</scope>
    <source>
        <strain evidence="4">JBL SC #1</strain>
    </source>
</reference>
<dbReference type="PANTHER" id="PTHR14098">
    <property type="entry name" value="SH2 DOMAIN CONTAINING PROTEIN"/>
    <property type="match status" value="1"/>
</dbReference>
<dbReference type="PANTHER" id="PTHR14098:SF16">
    <property type="entry name" value="SH2 DOMAIN-CONTAINING PROTEIN 6"/>
    <property type="match status" value="1"/>
</dbReference>
<dbReference type="PROSITE" id="PS50001">
    <property type="entry name" value="SH2"/>
    <property type="match status" value="1"/>
</dbReference>
<accession>H9GJJ8</accession>
<dbReference type="InterPro" id="IPR000980">
    <property type="entry name" value="SH2"/>
</dbReference>
<dbReference type="STRING" id="28377.ENSACAP00000012824"/>
<keyword evidence="1 2" id="KW-0727">SH2 domain</keyword>
<dbReference type="HOGENOM" id="CLU_133893_1_0_1"/>
<evidence type="ECO:0000259" key="3">
    <source>
        <dbReference type="PROSITE" id="PS50001"/>
    </source>
</evidence>
<reference evidence="4" key="2">
    <citation type="submission" date="2025-08" db="UniProtKB">
        <authorList>
            <consortium name="Ensembl"/>
        </authorList>
    </citation>
    <scope>IDENTIFICATION</scope>
</reference>
<dbReference type="GO" id="GO:0005737">
    <property type="term" value="C:cytoplasm"/>
    <property type="evidence" value="ECO:0007669"/>
    <property type="project" value="UniProtKB-ARBA"/>
</dbReference>
<feature type="domain" description="SH2" evidence="3">
    <location>
        <begin position="51"/>
        <end position="159"/>
    </location>
</feature>
<dbReference type="GeneTree" id="ENSGT00940000155715"/>
<evidence type="ECO:0000256" key="2">
    <source>
        <dbReference type="PROSITE-ProRule" id="PRU00191"/>
    </source>
</evidence>
<proteinExistence type="predicted"/>
<dbReference type="SMART" id="SM00252">
    <property type="entry name" value="SH2"/>
    <property type="match status" value="1"/>
</dbReference>
<keyword evidence="5" id="KW-1185">Reference proteome</keyword>
<reference evidence="4" key="3">
    <citation type="submission" date="2025-09" db="UniProtKB">
        <authorList>
            <consortium name="Ensembl"/>
        </authorList>
    </citation>
    <scope>IDENTIFICATION</scope>
</reference>
<evidence type="ECO:0000313" key="5">
    <source>
        <dbReference type="Proteomes" id="UP000001646"/>
    </source>
</evidence>
<dbReference type="InterPro" id="IPR051751">
    <property type="entry name" value="Immunoreceptor_sig_adapters"/>
</dbReference>
<dbReference type="Ensembl" id="ENSACAT00000013081.4">
    <property type="protein sequence ID" value="ENSACAP00000012824.4"/>
    <property type="gene ID" value="ENSACAG00000013065.4"/>
</dbReference>
<evidence type="ECO:0000313" key="4">
    <source>
        <dbReference type="Ensembl" id="ENSACAP00000012824.4"/>
    </source>
</evidence>
<protein>
    <recommendedName>
        <fullName evidence="3">SH2 domain-containing protein</fullName>
    </recommendedName>
</protein>
<dbReference type="InterPro" id="IPR036860">
    <property type="entry name" value="SH2_dom_sf"/>
</dbReference>